<keyword evidence="6" id="KW-0611">Plant defense</keyword>
<dbReference type="GO" id="GO:0006952">
    <property type="term" value="P:defense response"/>
    <property type="evidence" value="ECO:0007669"/>
    <property type="project" value="UniProtKB-KW"/>
</dbReference>
<evidence type="ECO:0000256" key="5">
    <source>
        <dbReference type="ARBA" id="ARBA00022741"/>
    </source>
</evidence>
<dbReference type="Gene3D" id="3.30.200.20">
    <property type="entry name" value="Phosphorylase Kinase, domain 1"/>
    <property type="match status" value="1"/>
</dbReference>
<dbReference type="Pfam" id="PF18052">
    <property type="entry name" value="Rx_N"/>
    <property type="match status" value="1"/>
</dbReference>
<evidence type="ECO:0000256" key="2">
    <source>
        <dbReference type="ARBA" id="ARBA00022614"/>
    </source>
</evidence>
<dbReference type="SUPFAM" id="SSF52540">
    <property type="entry name" value="P-loop containing nucleoside triphosphate hydrolases"/>
    <property type="match status" value="1"/>
</dbReference>
<dbReference type="Gene3D" id="1.10.510.10">
    <property type="entry name" value="Transferase(Phosphotransferase) domain 1"/>
    <property type="match status" value="1"/>
</dbReference>
<dbReference type="Pfam" id="PF25019">
    <property type="entry name" value="LRR_R13L1-DRL21"/>
    <property type="match status" value="1"/>
</dbReference>
<protein>
    <submittedName>
        <fullName evidence="10">Putative disease resistance protein RGA1</fullName>
    </submittedName>
</protein>
<dbReference type="InterPro" id="IPR027417">
    <property type="entry name" value="P-loop_NTPase"/>
</dbReference>
<keyword evidence="7" id="KW-1133">Transmembrane helix</keyword>
<evidence type="ECO:0000313" key="10">
    <source>
        <dbReference type="EnsemblPlants" id="EMT14885"/>
    </source>
</evidence>
<dbReference type="PROSITE" id="PS50011">
    <property type="entry name" value="PROTEIN_KINASE_DOM"/>
    <property type="match status" value="1"/>
</dbReference>
<dbReference type="InterPro" id="IPR056789">
    <property type="entry name" value="LRR_R13L1-DRL21"/>
</dbReference>
<evidence type="ECO:0000256" key="8">
    <source>
        <dbReference type="ARBA" id="ARBA00023136"/>
    </source>
</evidence>
<dbReference type="Pfam" id="PF00069">
    <property type="entry name" value="Pkinase"/>
    <property type="match status" value="1"/>
</dbReference>
<dbReference type="EnsemblPlants" id="EMT14885">
    <property type="protein sequence ID" value="EMT14885"/>
    <property type="gene ID" value="F775_00020"/>
</dbReference>
<dbReference type="Gene3D" id="1.10.8.430">
    <property type="entry name" value="Helical domain of apoptotic protease-activating factors"/>
    <property type="match status" value="1"/>
</dbReference>
<dbReference type="InterPro" id="IPR000719">
    <property type="entry name" value="Prot_kinase_dom"/>
</dbReference>
<dbReference type="Gene3D" id="3.80.10.10">
    <property type="entry name" value="Ribonuclease Inhibitor"/>
    <property type="match status" value="2"/>
</dbReference>
<dbReference type="PRINTS" id="PR00364">
    <property type="entry name" value="DISEASERSIST"/>
</dbReference>
<proteinExistence type="inferred from homology"/>
<dbReference type="InterPro" id="IPR002182">
    <property type="entry name" value="NB-ARC"/>
</dbReference>
<dbReference type="Gene3D" id="1.20.5.4130">
    <property type="match status" value="1"/>
</dbReference>
<dbReference type="SMART" id="SM00220">
    <property type="entry name" value="S_TKc"/>
    <property type="match status" value="1"/>
</dbReference>
<dbReference type="GO" id="GO:0004672">
    <property type="term" value="F:protein kinase activity"/>
    <property type="evidence" value="ECO:0007669"/>
    <property type="project" value="InterPro"/>
</dbReference>
<dbReference type="Pfam" id="PF00931">
    <property type="entry name" value="NB-ARC"/>
    <property type="match status" value="1"/>
</dbReference>
<evidence type="ECO:0000256" key="6">
    <source>
        <dbReference type="ARBA" id="ARBA00022821"/>
    </source>
</evidence>
<dbReference type="Pfam" id="PF23559">
    <property type="entry name" value="WHD_DRP"/>
    <property type="match status" value="1"/>
</dbReference>
<dbReference type="InterPro" id="IPR032675">
    <property type="entry name" value="LRR_dom_sf"/>
</dbReference>
<organism evidence="10">
    <name type="scientific">Aegilops tauschii</name>
    <name type="common">Tausch's goatgrass</name>
    <name type="synonym">Aegilops squarrosa</name>
    <dbReference type="NCBI Taxonomy" id="37682"/>
    <lineage>
        <taxon>Eukaryota</taxon>
        <taxon>Viridiplantae</taxon>
        <taxon>Streptophyta</taxon>
        <taxon>Embryophyta</taxon>
        <taxon>Tracheophyta</taxon>
        <taxon>Spermatophyta</taxon>
        <taxon>Magnoliopsida</taxon>
        <taxon>Liliopsida</taxon>
        <taxon>Poales</taxon>
        <taxon>Poaceae</taxon>
        <taxon>BOP clade</taxon>
        <taxon>Pooideae</taxon>
        <taxon>Triticodae</taxon>
        <taxon>Triticeae</taxon>
        <taxon>Triticinae</taxon>
        <taxon>Aegilops</taxon>
    </lineage>
</organism>
<accession>N1R332</accession>
<dbReference type="GO" id="GO:0043531">
    <property type="term" value="F:ADP binding"/>
    <property type="evidence" value="ECO:0007669"/>
    <property type="project" value="InterPro"/>
</dbReference>
<reference evidence="10" key="1">
    <citation type="submission" date="2015-06" db="UniProtKB">
        <authorList>
            <consortium name="EnsemblPlants"/>
        </authorList>
    </citation>
    <scope>IDENTIFICATION</scope>
</reference>
<keyword evidence="8" id="KW-0472">Membrane</keyword>
<dbReference type="InterPro" id="IPR042197">
    <property type="entry name" value="Apaf_helical"/>
</dbReference>
<dbReference type="InterPro" id="IPR041118">
    <property type="entry name" value="Rx_N"/>
</dbReference>
<feature type="region of interest" description="Disordered" evidence="9">
    <location>
        <begin position="311"/>
        <end position="332"/>
    </location>
</feature>
<dbReference type="PANTHER" id="PTHR45707">
    <property type="entry name" value="C2 CALCIUM/LIPID-BINDING PLANT PHOSPHORIBOSYLTRANSFERASE FAMILY PROTEIN"/>
    <property type="match status" value="1"/>
</dbReference>
<comment type="similarity">
    <text evidence="1">Belongs to the disease resistance NB-LRR family.</text>
</comment>
<feature type="compositionally biased region" description="Polar residues" evidence="9">
    <location>
        <begin position="727"/>
        <end position="737"/>
    </location>
</feature>
<dbReference type="GO" id="GO:0005524">
    <property type="term" value="F:ATP binding"/>
    <property type="evidence" value="ECO:0007669"/>
    <property type="project" value="InterPro"/>
</dbReference>
<dbReference type="Gene3D" id="3.40.50.300">
    <property type="entry name" value="P-loop containing nucleotide triphosphate hydrolases"/>
    <property type="match status" value="1"/>
</dbReference>
<dbReference type="PROSITE" id="PS00108">
    <property type="entry name" value="PROTEIN_KINASE_ST"/>
    <property type="match status" value="1"/>
</dbReference>
<dbReference type="FunFam" id="1.10.510.10:FF:000870">
    <property type="entry name" value="OSJNBa0016N04.16-like protein"/>
    <property type="match status" value="1"/>
</dbReference>
<keyword evidence="5" id="KW-0547">Nucleotide-binding</keyword>
<feature type="region of interest" description="Disordered" evidence="9">
    <location>
        <begin position="716"/>
        <end position="737"/>
    </location>
</feature>
<evidence type="ECO:0000256" key="1">
    <source>
        <dbReference type="ARBA" id="ARBA00008894"/>
    </source>
</evidence>
<evidence type="ECO:0000256" key="9">
    <source>
        <dbReference type="SAM" id="MobiDB-lite"/>
    </source>
</evidence>
<name>N1R332_AEGTA</name>
<sequence>MSASYKSPCTILIRDLYQGVLDNGEKIAVKKLKYMPPEYDSDKQFENECTNLMRVQHHNIVRLVGYCHETRREYVEHGGKYVFASEDKRVLCFEYLQGGSLDKHVSDESCKLDWDTCYKIIKGVCEGLNHLHNDSIFHLDLKPANILLDNNMMPKIGDFGLSRFFPSTETYTTTTCYGTLGYIPPEHINNHQISPKYDVFSLGVIIIQIMAGRKGYNDHGDTTSLKFIESVCEKWQKRVHATMWSHISQEVKTCIEIALSCVESDRQKRPTISQIVNALKMIDIEKLSLTCEAQSMQALVHNQYTTSSASMGVHDGGTRFESTPDEVGGDDRSTHASMYQETADPIDYEYKPIIRNPAPSAIGGHADRDIWELQNVTQTSKENILDYGPRNSNIRCVCVWGQTLESKGFRLSRTKTEYMMCDFNTTRCEEEEVSLDGQVVPQKDTFRYLGSMLQEDGGIDEDVNHRIKAGWMKWRQASGILCDKRVPQKLKGKFYRTAVRPAMLYGAECWPTKRVEGSLHTPVTIGIMDAIGVISGFKECDYLFQWARSTILSQFSGTNEQGLDEELFRLKNGLQCLRDTLPAMYELIDRAEWRSHKHYVAELLPKLRDGVYDAEDLLDEFRWYMLKVKVDGNGSQSSFMDFFNSVIRGSFNKVDSIQKRLDNISMHLRGMGLHDITIRFDKSVRPETSSFPDETKIFGRDMELKQIIELFCAPRNSSDAHPKRQKGNSALDVSTSTSARNQVGNESRISDLLVLPIVGIGGVGKTTLAQHICSHEEVESHFDKIIWVCVSDDFDVKRLTKEVIQSCSEKYATTENLNLLQKIFSDIARTEKLLIVLDDMWDDVLKENRKHWNRFCAPLRNVLPGSMMLITTRSPQVADKVGTMDPITLEGLEDDAFWKFFEVCVFESGSSSNNDPELEHIGRRIVPKLQGSPLAAKTLGRILRMNLQVAHWNDVLESELWKLSQEETEILPALRLSYMYLPFRLKRCFSFCAVYPKDYQFQKDRLAEIWVAEGFVEPQGDTPLQDIGCEYFNDLLNRSFFQEVHGKYLIHDLLHDMAQKVSEHECFIVERESDFNDIPPNVRHLSILFGGDIDNASLLSLYHLTKLRTLLCEKPLANKKTPASLMEKWLSKLLYLRVIVCDSTNELPAIGNLKHLRYLQILSASPFKSLPAEFCRLYNLQILRLEKCILESLPDDFSSLICLQRLESHGFQCNSRFRSFQRELYYEVSVDVANGEQGSAFRCIKNINQLGELVMYNIDKQSKEHAAEAQLQNKKYLEMLNLSWYGLRSPEDNDIEVLRVLQPPTCLKILLLNGYPGVSLPRWSASSLSDHINPSEILEVLVDNANDITGIFPVLTELVIDKCQNLSCLEHILHPDCVPAIREITIKDCKNLVSVPAERFGDLRCLEEFTVQGCPNISFRSLVAPSLKRLVLGRGDDYSYEHSCGNFADNIDCCSLTYFFLSSYHLTSIQLQMWNLPALEELEISNCESLTSIIGQSGQVLKNTGGSRAFPSLASLSIVWCHELSTMDDLLAEDYIPAIEKICIKFCISLKSLPGERFWKFSSLRDLEISGCGRLSWKNGFFLPSSLQRLALAQCGDISAWVPDCLENLTSLVTLEISLCRHITSIPGSLWSTNLTSLENLSIENCADIVSIGGENAISEIQNVWITGCPGMEELKRPMWFVQSTIYWDQRSELLAESTLRHSSLSLLLKLWSLPVSPFHHAPFCTF</sequence>
<dbReference type="InterPro" id="IPR008271">
    <property type="entry name" value="Ser/Thr_kinase_AS"/>
</dbReference>
<dbReference type="InterPro" id="IPR011009">
    <property type="entry name" value="Kinase-like_dom_sf"/>
</dbReference>
<dbReference type="SUPFAM" id="SSF52058">
    <property type="entry name" value="L domain-like"/>
    <property type="match status" value="1"/>
</dbReference>
<dbReference type="PANTHER" id="PTHR45707:SF46">
    <property type="entry name" value="PROTEIN KINASE DOMAIN-CONTAINING PROTEIN"/>
    <property type="match status" value="1"/>
</dbReference>
<evidence type="ECO:0000256" key="4">
    <source>
        <dbReference type="ARBA" id="ARBA00022737"/>
    </source>
</evidence>
<keyword evidence="4" id="KW-0677">Repeat</keyword>
<dbReference type="SUPFAM" id="SSF56112">
    <property type="entry name" value="Protein kinase-like (PK-like)"/>
    <property type="match status" value="1"/>
</dbReference>
<evidence type="ECO:0000256" key="7">
    <source>
        <dbReference type="ARBA" id="ARBA00022989"/>
    </source>
</evidence>
<keyword evidence="2" id="KW-0433">Leucine-rich repeat</keyword>
<dbReference type="Gene3D" id="1.10.10.10">
    <property type="entry name" value="Winged helix-like DNA-binding domain superfamily/Winged helix DNA-binding domain"/>
    <property type="match status" value="1"/>
</dbReference>
<dbReference type="InterPro" id="IPR058922">
    <property type="entry name" value="WHD_DRP"/>
</dbReference>
<dbReference type="ExpressionAtlas" id="N1R332">
    <property type="expression patterns" value="baseline"/>
</dbReference>
<keyword evidence="3" id="KW-0812">Transmembrane</keyword>
<evidence type="ECO:0000256" key="3">
    <source>
        <dbReference type="ARBA" id="ARBA00022692"/>
    </source>
</evidence>
<dbReference type="InterPro" id="IPR036388">
    <property type="entry name" value="WH-like_DNA-bd_sf"/>
</dbReference>
<dbReference type="GO" id="GO:0051707">
    <property type="term" value="P:response to other organism"/>
    <property type="evidence" value="ECO:0007669"/>
    <property type="project" value="UniProtKB-ARBA"/>
</dbReference>